<dbReference type="Pfam" id="PF14341">
    <property type="entry name" value="PilX_N"/>
    <property type="match status" value="1"/>
</dbReference>
<dbReference type="EMBL" id="BMOB01000002">
    <property type="protein sequence ID" value="GGI79643.1"/>
    <property type="molecule type" value="Genomic_DNA"/>
</dbReference>
<comment type="caution">
    <text evidence="3">The sequence shown here is derived from an EMBL/GenBank/DDBJ whole genome shotgun (WGS) entry which is preliminary data.</text>
</comment>
<evidence type="ECO:0008006" key="5">
    <source>
        <dbReference type="Google" id="ProtNLM"/>
    </source>
</evidence>
<organism evidence="3 4">
    <name type="scientific">Legionella impletisoli</name>
    <dbReference type="NCBI Taxonomy" id="343510"/>
    <lineage>
        <taxon>Bacteria</taxon>
        <taxon>Pseudomonadati</taxon>
        <taxon>Pseudomonadota</taxon>
        <taxon>Gammaproteobacteria</taxon>
        <taxon>Legionellales</taxon>
        <taxon>Legionellaceae</taxon>
        <taxon>Legionella</taxon>
    </lineage>
</organism>
<gene>
    <name evidence="3" type="ORF">GCM10007966_05220</name>
</gene>
<accession>A0A917JR78</accession>
<feature type="domain" description="PilX/PilW C-terminal" evidence="1">
    <location>
        <begin position="97"/>
        <end position="172"/>
    </location>
</feature>
<dbReference type="RefSeq" id="WP_165481093.1">
    <property type="nucleotide sequence ID" value="NZ_BMOB01000002.1"/>
</dbReference>
<dbReference type="Proteomes" id="UP000630149">
    <property type="component" value="Unassembled WGS sequence"/>
</dbReference>
<proteinExistence type="predicted"/>
<keyword evidence="4" id="KW-1185">Reference proteome</keyword>
<dbReference type="InterPro" id="IPR025746">
    <property type="entry name" value="PilX_N_dom"/>
</dbReference>
<evidence type="ECO:0000313" key="4">
    <source>
        <dbReference type="Proteomes" id="UP000630149"/>
    </source>
</evidence>
<dbReference type="AlphaFoldDB" id="A0A917JR78"/>
<protein>
    <recommendedName>
        <fullName evidence="5">Tfp pilus assembly protein PilX</fullName>
    </recommendedName>
</protein>
<evidence type="ECO:0000259" key="1">
    <source>
        <dbReference type="Pfam" id="PF13681"/>
    </source>
</evidence>
<evidence type="ECO:0000313" key="3">
    <source>
        <dbReference type="EMBL" id="GGI79643.1"/>
    </source>
</evidence>
<reference evidence="3" key="2">
    <citation type="submission" date="2020-09" db="EMBL/GenBank/DDBJ databases">
        <authorList>
            <person name="Sun Q."/>
            <person name="Ohkuma M."/>
        </authorList>
    </citation>
    <scope>NUCLEOTIDE SEQUENCE</scope>
    <source>
        <strain evidence="3">JCM 13919</strain>
    </source>
</reference>
<dbReference type="Pfam" id="PF13681">
    <property type="entry name" value="PilX"/>
    <property type="match status" value="1"/>
</dbReference>
<sequence>MNMISRVITKQQGATLAVTLILLFVVSLLGVSAMHVTQMQEKMSSNLQDKELSFNAAESALMAGEEWLLGLTTQPPVVTTCSSFPCVQTVFQNTDITTQDSSWWVSNAAAYNNNLENINTSPRYIIEFLEFIPDSQVIGDSSIKSTGVFYYQITARGTGASDDSVSILQTTLGRRF</sequence>
<feature type="domain" description="Type 4 fimbrial biogenesis protein PilX N-terminal" evidence="2">
    <location>
        <begin position="12"/>
        <end position="61"/>
    </location>
</feature>
<evidence type="ECO:0000259" key="2">
    <source>
        <dbReference type="Pfam" id="PF14341"/>
    </source>
</evidence>
<reference evidence="3" key="1">
    <citation type="journal article" date="2014" name="Int. J. Syst. Evol. Microbiol.">
        <title>Complete genome sequence of Corynebacterium casei LMG S-19264T (=DSM 44701T), isolated from a smear-ripened cheese.</title>
        <authorList>
            <consortium name="US DOE Joint Genome Institute (JGI-PGF)"/>
            <person name="Walter F."/>
            <person name="Albersmeier A."/>
            <person name="Kalinowski J."/>
            <person name="Ruckert C."/>
        </authorList>
    </citation>
    <scope>NUCLEOTIDE SEQUENCE</scope>
    <source>
        <strain evidence="3">JCM 13919</strain>
    </source>
</reference>
<dbReference type="InterPro" id="IPR025205">
    <property type="entry name" value="PilX/PilW_C"/>
</dbReference>
<name>A0A917JR78_9GAMM</name>